<feature type="compositionally biased region" description="Gly residues" evidence="1">
    <location>
        <begin position="137"/>
        <end position="147"/>
    </location>
</feature>
<keyword evidence="2" id="KW-0812">Transmembrane</keyword>
<keyword evidence="2" id="KW-0472">Membrane</keyword>
<feature type="transmembrane region" description="Helical" evidence="2">
    <location>
        <begin position="158"/>
        <end position="177"/>
    </location>
</feature>
<feature type="transmembrane region" description="Helical" evidence="2">
    <location>
        <begin position="71"/>
        <end position="89"/>
    </location>
</feature>
<evidence type="ECO:0000259" key="3">
    <source>
        <dbReference type="Pfam" id="PF13559"/>
    </source>
</evidence>
<feature type="region of interest" description="Disordered" evidence="1">
    <location>
        <begin position="124"/>
        <end position="151"/>
    </location>
</feature>
<feature type="compositionally biased region" description="Gly residues" evidence="1">
    <location>
        <begin position="32"/>
        <end position="48"/>
    </location>
</feature>
<protein>
    <submittedName>
        <fullName evidence="4">DUF4129 domain-containing protein</fullName>
    </submittedName>
</protein>
<feature type="domain" description="Protein-glutamine gamma-glutamyltransferase-like C-terminal" evidence="3">
    <location>
        <begin position="223"/>
        <end position="287"/>
    </location>
</feature>
<sequence length="301" mass="31343">MNESTRSAIIAGMAIFAVAYAAATLDSTVRPEGGGGDGTVGTGDGGSGVVPVTQSESPPGETITIPYLDEILAILAVVLLLGLIAYVVLYRRQALAMFLVLAVSLVAMYLLSAVLDPTAVPPDIAGLEPGDETPVGDGSGEGWGDGSGVDPTQPSPPALLVVVVVGLTIIGGALALLSTRTEDSDESVHQSTGDGENAAAIGRAAGRAADRLEAEENVDNEVYRAWREMADLTDVDNPGSTTPGEFAAAAAETGLGRDDVTELTRLFEDVRYGNTQPSEERERQAITIFRRIENRYAEEEP</sequence>
<accession>A0AAE3FR02</accession>
<keyword evidence="2" id="KW-1133">Transmembrane helix</keyword>
<keyword evidence="5" id="KW-1185">Reference proteome</keyword>
<evidence type="ECO:0000256" key="2">
    <source>
        <dbReference type="SAM" id="Phobius"/>
    </source>
</evidence>
<evidence type="ECO:0000313" key="4">
    <source>
        <dbReference type="EMBL" id="MCL9813495.1"/>
    </source>
</evidence>
<feature type="transmembrane region" description="Helical" evidence="2">
    <location>
        <begin position="96"/>
        <end position="115"/>
    </location>
</feature>
<dbReference type="Pfam" id="PF13559">
    <property type="entry name" value="DUF4129"/>
    <property type="match status" value="1"/>
</dbReference>
<evidence type="ECO:0000256" key="1">
    <source>
        <dbReference type="SAM" id="MobiDB-lite"/>
    </source>
</evidence>
<reference evidence="4 5" key="1">
    <citation type="journal article" date="2022" name="Syst. Appl. Microbiol.">
        <title>Natronocalculus amylovorans gen. nov., sp. nov., and Natranaeroarchaeum aerophilus sp. nov., dominant culturable amylolytic natronoarchaea from hypersaline soda lakes in southwestern Siberia.</title>
        <authorList>
            <person name="Sorokin D.Y."/>
            <person name="Elcheninov A.G."/>
            <person name="Khizhniak T.V."/>
            <person name="Koenen M."/>
            <person name="Bale N.J."/>
            <person name="Damste J.S.S."/>
            <person name="Kublanov I.V."/>
        </authorList>
    </citation>
    <scope>NUCLEOTIDE SEQUENCE [LARGE SCALE GENOMIC DNA]</scope>
    <source>
        <strain evidence="4 5">AArc-St1-1</strain>
    </source>
</reference>
<evidence type="ECO:0000313" key="5">
    <source>
        <dbReference type="Proteomes" id="UP001202674"/>
    </source>
</evidence>
<dbReference type="InterPro" id="IPR025403">
    <property type="entry name" value="TgpA-like_C"/>
</dbReference>
<dbReference type="AlphaFoldDB" id="A0AAE3FR02"/>
<gene>
    <name evidence="4" type="ORF">AArcSt11_07490</name>
</gene>
<proteinExistence type="predicted"/>
<name>A0AAE3FR02_9EURY</name>
<organism evidence="4 5">
    <name type="scientific">Natranaeroarchaeum aerophilus</name>
    <dbReference type="NCBI Taxonomy" id="2917711"/>
    <lineage>
        <taxon>Archaea</taxon>
        <taxon>Methanobacteriati</taxon>
        <taxon>Methanobacteriota</taxon>
        <taxon>Stenosarchaea group</taxon>
        <taxon>Halobacteria</taxon>
        <taxon>Halobacteriales</taxon>
        <taxon>Natronoarchaeaceae</taxon>
        <taxon>Natranaeroarchaeum</taxon>
    </lineage>
</organism>
<dbReference type="RefSeq" id="WP_250595963.1">
    <property type="nucleotide sequence ID" value="NZ_JAKRVY010000003.1"/>
</dbReference>
<feature type="region of interest" description="Disordered" evidence="1">
    <location>
        <begin position="31"/>
        <end position="57"/>
    </location>
</feature>
<comment type="caution">
    <text evidence="4">The sequence shown here is derived from an EMBL/GenBank/DDBJ whole genome shotgun (WGS) entry which is preliminary data.</text>
</comment>
<dbReference type="EMBL" id="JAKRVY010000003">
    <property type="protein sequence ID" value="MCL9813495.1"/>
    <property type="molecule type" value="Genomic_DNA"/>
</dbReference>
<dbReference type="Proteomes" id="UP001202674">
    <property type="component" value="Unassembled WGS sequence"/>
</dbReference>